<name>A0A928ZQ30_LEPEC</name>
<evidence type="ECO:0008006" key="4">
    <source>
        <dbReference type="Google" id="ProtNLM"/>
    </source>
</evidence>
<keyword evidence="1" id="KW-0472">Membrane</keyword>
<evidence type="ECO:0000313" key="2">
    <source>
        <dbReference type="EMBL" id="MBE9065830.1"/>
    </source>
</evidence>
<evidence type="ECO:0000313" key="3">
    <source>
        <dbReference type="Proteomes" id="UP000615026"/>
    </source>
</evidence>
<organism evidence="2 3">
    <name type="scientific">Leptolyngbya cf. ectocarpi LEGE 11479</name>
    <dbReference type="NCBI Taxonomy" id="1828722"/>
    <lineage>
        <taxon>Bacteria</taxon>
        <taxon>Bacillati</taxon>
        <taxon>Cyanobacteriota</taxon>
        <taxon>Cyanophyceae</taxon>
        <taxon>Leptolyngbyales</taxon>
        <taxon>Leptolyngbyaceae</taxon>
        <taxon>Leptolyngbya group</taxon>
        <taxon>Leptolyngbya</taxon>
    </lineage>
</organism>
<feature type="transmembrane region" description="Helical" evidence="1">
    <location>
        <begin position="174"/>
        <end position="193"/>
    </location>
</feature>
<keyword evidence="3" id="KW-1185">Reference proteome</keyword>
<dbReference type="RefSeq" id="WP_193991119.1">
    <property type="nucleotide sequence ID" value="NZ_JADEXP010000019.1"/>
</dbReference>
<evidence type="ECO:0000256" key="1">
    <source>
        <dbReference type="SAM" id="Phobius"/>
    </source>
</evidence>
<feature type="transmembrane region" description="Helical" evidence="1">
    <location>
        <begin position="149"/>
        <end position="168"/>
    </location>
</feature>
<feature type="transmembrane region" description="Helical" evidence="1">
    <location>
        <begin position="124"/>
        <end position="142"/>
    </location>
</feature>
<accession>A0A928ZQ30</accession>
<keyword evidence="1" id="KW-0812">Transmembrane</keyword>
<keyword evidence="1" id="KW-1133">Transmembrane helix</keyword>
<sequence>MSVFRLKQDLVDPVDLHGVLRVRLGSQDNVFVSTYFTRLDQALIVWGVVTAAIFLVAQFCYLDWRIQAIVWSALSCAAILLVGRLAWFWVTTRNQRWILYGWSLLVMAGLVSTGYGILSAWGFLLRNLCSIWLGISAFGYFATGIGMQAQALILIGIVHICAIPILIVLPNWPFLLTGLVMSGSLFCLAVFQWEHY</sequence>
<gene>
    <name evidence="2" type="ORF">IQ260_04100</name>
</gene>
<proteinExistence type="predicted"/>
<dbReference type="AlphaFoldDB" id="A0A928ZQ30"/>
<comment type="caution">
    <text evidence="2">The sequence shown here is derived from an EMBL/GenBank/DDBJ whole genome shotgun (WGS) entry which is preliminary data.</text>
</comment>
<feature type="transmembrane region" description="Helical" evidence="1">
    <location>
        <begin position="68"/>
        <end position="90"/>
    </location>
</feature>
<dbReference type="EMBL" id="JADEXP010000019">
    <property type="protein sequence ID" value="MBE9065830.1"/>
    <property type="molecule type" value="Genomic_DNA"/>
</dbReference>
<protein>
    <recommendedName>
        <fullName evidence="4">DUF2157 domain-containing protein</fullName>
    </recommendedName>
</protein>
<dbReference type="Proteomes" id="UP000615026">
    <property type="component" value="Unassembled WGS sequence"/>
</dbReference>
<feature type="transmembrane region" description="Helical" evidence="1">
    <location>
        <begin position="97"/>
        <end position="118"/>
    </location>
</feature>
<feature type="transmembrane region" description="Helical" evidence="1">
    <location>
        <begin position="43"/>
        <end position="62"/>
    </location>
</feature>
<reference evidence="2" key="1">
    <citation type="submission" date="2020-10" db="EMBL/GenBank/DDBJ databases">
        <authorList>
            <person name="Castelo-Branco R."/>
            <person name="Eusebio N."/>
            <person name="Adriana R."/>
            <person name="Vieira A."/>
            <person name="Brugerolle De Fraissinette N."/>
            <person name="Rezende De Castro R."/>
            <person name="Schneider M.P."/>
            <person name="Vasconcelos V."/>
            <person name="Leao P.N."/>
        </authorList>
    </citation>
    <scope>NUCLEOTIDE SEQUENCE</scope>
    <source>
        <strain evidence="2">LEGE 11479</strain>
    </source>
</reference>